<reference evidence="10 11" key="1">
    <citation type="submission" date="2018-06" db="EMBL/GenBank/DDBJ databases">
        <title>Extensive metabolic versatility and redundancy in microbially diverse, dynamic hydrothermal sediments.</title>
        <authorList>
            <person name="Dombrowski N."/>
            <person name="Teske A."/>
            <person name="Baker B.J."/>
        </authorList>
    </citation>
    <scope>NUCLEOTIDE SEQUENCE [LARGE SCALE GENOMIC DNA]</scope>
    <source>
        <strain evidence="10">B7_G13</strain>
    </source>
</reference>
<evidence type="ECO:0000256" key="3">
    <source>
        <dbReference type="ARBA" id="ARBA00020902"/>
    </source>
</evidence>
<evidence type="ECO:0000313" key="10">
    <source>
        <dbReference type="EMBL" id="RLE08081.1"/>
    </source>
</evidence>
<comment type="caution">
    <text evidence="10">The sequence shown here is derived from an EMBL/GenBank/DDBJ whole genome shotgun (WGS) entry which is preliminary data.</text>
</comment>
<evidence type="ECO:0000256" key="7">
    <source>
        <dbReference type="ARBA" id="ARBA00022679"/>
    </source>
</evidence>
<dbReference type="EMBL" id="QMPY01000047">
    <property type="protein sequence ID" value="RLE08081.1"/>
    <property type="molecule type" value="Genomic_DNA"/>
</dbReference>
<evidence type="ECO:0000256" key="9">
    <source>
        <dbReference type="ARBA" id="ARBA00048975"/>
    </source>
</evidence>
<dbReference type="GO" id="GO:0005543">
    <property type="term" value="F:phospholipid binding"/>
    <property type="evidence" value="ECO:0007669"/>
    <property type="project" value="TreeGrafter"/>
</dbReference>
<dbReference type="PANTHER" id="PTHR30372">
    <property type="entry name" value="LIPID-A-DISACCHARIDE SYNTHASE"/>
    <property type="match status" value="1"/>
</dbReference>
<dbReference type="GO" id="GO:0008915">
    <property type="term" value="F:lipid-A-disaccharide synthase activity"/>
    <property type="evidence" value="ECO:0007669"/>
    <property type="project" value="UniProtKB-EC"/>
</dbReference>
<proteinExistence type="predicted"/>
<evidence type="ECO:0000256" key="4">
    <source>
        <dbReference type="ARBA" id="ARBA00022516"/>
    </source>
</evidence>
<dbReference type="AlphaFoldDB" id="A0A662D5P9"/>
<gene>
    <name evidence="10" type="ORF">DRZ78_01825</name>
</gene>
<dbReference type="GO" id="GO:0016020">
    <property type="term" value="C:membrane"/>
    <property type="evidence" value="ECO:0007669"/>
    <property type="project" value="GOC"/>
</dbReference>
<dbReference type="EC" id="2.4.1.182" evidence="2"/>
<keyword evidence="8" id="KW-0443">Lipid metabolism</keyword>
<dbReference type="InterPro" id="IPR003835">
    <property type="entry name" value="Glyco_trans_19"/>
</dbReference>
<evidence type="ECO:0000256" key="6">
    <source>
        <dbReference type="ARBA" id="ARBA00022676"/>
    </source>
</evidence>
<protein>
    <recommendedName>
        <fullName evidence="3">Lipid-A-disaccharide synthase</fullName>
        <ecNumber evidence="2">2.4.1.182</ecNumber>
    </recommendedName>
</protein>
<comment type="function">
    <text evidence="1">Condensation of UDP-2,3-diacylglucosamine and 2,3-diacylglucosamine-1-phosphate to form lipid A disaccharide, a precursor of lipid A, a phosphorylated glycolipid that anchors the lipopolysaccharide to the outer membrane of the cell.</text>
</comment>
<dbReference type="PANTHER" id="PTHR30372:SF4">
    <property type="entry name" value="LIPID-A-DISACCHARIDE SYNTHASE, MITOCHONDRIAL-RELATED"/>
    <property type="match status" value="1"/>
</dbReference>
<keyword evidence="7" id="KW-0808">Transferase</keyword>
<name>A0A662D5P9_UNCAE</name>
<dbReference type="SUPFAM" id="SSF53756">
    <property type="entry name" value="UDP-Glycosyltransferase/glycogen phosphorylase"/>
    <property type="match status" value="1"/>
</dbReference>
<keyword evidence="4" id="KW-0444">Lipid biosynthesis</keyword>
<dbReference type="Proteomes" id="UP000277457">
    <property type="component" value="Unassembled WGS sequence"/>
</dbReference>
<keyword evidence="5" id="KW-0441">Lipid A biosynthesis</keyword>
<evidence type="ECO:0000256" key="1">
    <source>
        <dbReference type="ARBA" id="ARBA00002056"/>
    </source>
</evidence>
<dbReference type="Gene3D" id="3.40.50.2000">
    <property type="entry name" value="Glycogen Phosphorylase B"/>
    <property type="match status" value="1"/>
</dbReference>
<organism evidence="10 11">
    <name type="scientific">Aerophobetes bacterium</name>
    <dbReference type="NCBI Taxonomy" id="2030807"/>
    <lineage>
        <taxon>Bacteria</taxon>
        <taxon>Candidatus Aerophobota</taxon>
    </lineage>
</organism>
<evidence type="ECO:0000313" key="11">
    <source>
        <dbReference type="Proteomes" id="UP000277457"/>
    </source>
</evidence>
<sequence>MGHPLVDLAKPRMSKKESCRRFDLDPYKPIIGLLPGSREHEINKLLPIMLRTARLLREKLDGIQFLLPVAASVFKNKIIRMIEESEVPVKITEDSVYEVMNISRLLITASGTATLEAACLNTPMIIVYKANFSTYLLGKILLRLPYVGLPNILANKKIVPELLQFKATANRISDVALKLLTDSRKLEKMKVDLRKVAQRLGKPGAIDRAARVVVEAATCKRGEP</sequence>
<evidence type="ECO:0000256" key="5">
    <source>
        <dbReference type="ARBA" id="ARBA00022556"/>
    </source>
</evidence>
<evidence type="ECO:0000256" key="2">
    <source>
        <dbReference type="ARBA" id="ARBA00012687"/>
    </source>
</evidence>
<keyword evidence="6" id="KW-0328">Glycosyltransferase</keyword>
<evidence type="ECO:0000256" key="8">
    <source>
        <dbReference type="ARBA" id="ARBA00023098"/>
    </source>
</evidence>
<dbReference type="GO" id="GO:0009245">
    <property type="term" value="P:lipid A biosynthetic process"/>
    <property type="evidence" value="ECO:0007669"/>
    <property type="project" value="UniProtKB-KW"/>
</dbReference>
<accession>A0A662D5P9</accession>
<comment type="catalytic activity">
    <reaction evidence="9">
        <text>a lipid X + a UDP-2-N,3-O-bis[(3R)-3-hydroxyacyl]-alpha-D-glucosamine = a lipid A disaccharide + UDP + H(+)</text>
        <dbReference type="Rhea" id="RHEA:67828"/>
        <dbReference type="ChEBI" id="CHEBI:15378"/>
        <dbReference type="ChEBI" id="CHEBI:58223"/>
        <dbReference type="ChEBI" id="CHEBI:137748"/>
        <dbReference type="ChEBI" id="CHEBI:176338"/>
        <dbReference type="ChEBI" id="CHEBI:176343"/>
        <dbReference type="EC" id="2.4.1.182"/>
    </reaction>
</comment>
<dbReference type="Pfam" id="PF02684">
    <property type="entry name" value="LpxB"/>
    <property type="match status" value="1"/>
</dbReference>